<keyword evidence="1" id="KW-0723">Serine/threonine-protein kinase</keyword>
<dbReference type="RefSeq" id="WP_103551796.1">
    <property type="nucleotide sequence ID" value="NZ_KZ626892.1"/>
</dbReference>
<evidence type="ECO:0000259" key="3">
    <source>
        <dbReference type="Pfam" id="PF13581"/>
    </source>
</evidence>
<evidence type="ECO:0000313" key="5">
    <source>
        <dbReference type="Proteomes" id="UP000236178"/>
    </source>
</evidence>
<keyword evidence="1" id="KW-0418">Kinase</keyword>
<feature type="domain" description="Histidine kinase/HSP90-like ATPase" evidence="3">
    <location>
        <begin position="56"/>
        <end position="167"/>
    </location>
</feature>
<name>A0A2I0SK96_9ACTN</name>
<dbReference type="InterPro" id="IPR036890">
    <property type="entry name" value="HATPase_C_sf"/>
</dbReference>
<keyword evidence="1" id="KW-0808">Transferase</keyword>
<evidence type="ECO:0000313" key="4">
    <source>
        <dbReference type="EMBL" id="PKT70356.1"/>
    </source>
</evidence>
<dbReference type="PANTHER" id="PTHR35526:SF3">
    <property type="entry name" value="ANTI-SIGMA-F FACTOR RSBW"/>
    <property type="match status" value="1"/>
</dbReference>
<dbReference type="CDD" id="cd16936">
    <property type="entry name" value="HATPase_RsbW-like"/>
    <property type="match status" value="1"/>
</dbReference>
<dbReference type="AlphaFoldDB" id="A0A2I0SK96"/>
<dbReference type="OrthoDB" id="5184679at2"/>
<evidence type="ECO:0000256" key="1">
    <source>
        <dbReference type="ARBA" id="ARBA00022527"/>
    </source>
</evidence>
<dbReference type="Gene3D" id="3.30.565.10">
    <property type="entry name" value="Histidine kinase-like ATPase, C-terminal domain"/>
    <property type="match status" value="1"/>
</dbReference>
<organism evidence="4 5">
    <name type="scientific">Streptomyces populi</name>
    <dbReference type="NCBI Taxonomy" id="2058924"/>
    <lineage>
        <taxon>Bacteria</taxon>
        <taxon>Bacillati</taxon>
        <taxon>Actinomycetota</taxon>
        <taxon>Actinomycetes</taxon>
        <taxon>Kitasatosporales</taxon>
        <taxon>Streptomycetaceae</taxon>
        <taxon>Streptomyces</taxon>
    </lineage>
</organism>
<keyword evidence="5" id="KW-1185">Reference proteome</keyword>
<accession>A0A2I0SK96</accession>
<proteinExistence type="predicted"/>
<evidence type="ECO:0000256" key="2">
    <source>
        <dbReference type="SAM" id="MobiDB-lite"/>
    </source>
</evidence>
<dbReference type="SUPFAM" id="SSF55874">
    <property type="entry name" value="ATPase domain of HSP90 chaperone/DNA topoisomerase II/histidine kinase"/>
    <property type="match status" value="1"/>
</dbReference>
<protein>
    <recommendedName>
        <fullName evidence="3">Histidine kinase/HSP90-like ATPase domain-containing protein</fullName>
    </recommendedName>
</protein>
<dbReference type="InterPro" id="IPR003594">
    <property type="entry name" value="HATPase_dom"/>
</dbReference>
<feature type="compositionally biased region" description="Low complexity" evidence="2">
    <location>
        <begin position="42"/>
        <end position="51"/>
    </location>
</feature>
<dbReference type="PANTHER" id="PTHR35526">
    <property type="entry name" value="ANTI-SIGMA-F FACTOR RSBW-RELATED"/>
    <property type="match status" value="1"/>
</dbReference>
<dbReference type="EMBL" id="PJOS01000053">
    <property type="protein sequence ID" value="PKT70356.1"/>
    <property type="molecule type" value="Genomic_DNA"/>
</dbReference>
<dbReference type="Pfam" id="PF13581">
    <property type="entry name" value="HATPase_c_2"/>
    <property type="match status" value="1"/>
</dbReference>
<dbReference type="Proteomes" id="UP000236178">
    <property type="component" value="Unassembled WGS sequence"/>
</dbReference>
<reference evidence="4 5" key="1">
    <citation type="submission" date="2017-12" db="EMBL/GenBank/DDBJ databases">
        <title>Streptomyces populusis sp. nov., a novel endophytic actinobacterium isolated from stems of Populus adenopoda Maxim.</title>
        <authorList>
            <person name="Wang Z."/>
        </authorList>
    </citation>
    <scope>NUCLEOTIDE SEQUENCE [LARGE SCALE GENOMIC DNA]</scope>
    <source>
        <strain evidence="4 5">A249</strain>
    </source>
</reference>
<feature type="region of interest" description="Disordered" evidence="2">
    <location>
        <begin position="1"/>
        <end position="51"/>
    </location>
</feature>
<sequence length="173" mass="17597">MPAAGRSAETGGPADPRPGGTGTQSQEGAPRGDFGAPSVRPTAAGGAITSAATARDHVRTLLSEHGRTGGENPDAVIDVLLVVSELVTNAIRHGGGLAGFDATLTDGGVRLAVRDNSDVVPVQAYGTGEIPRTDRAHRTNGYGWPLIIRISDAVTVEPCPGGGKTIRVFVPLT</sequence>
<dbReference type="GO" id="GO:0004674">
    <property type="term" value="F:protein serine/threonine kinase activity"/>
    <property type="evidence" value="ECO:0007669"/>
    <property type="project" value="UniProtKB-KW"/>
</dbReference>
<gene>
    <name evidence="4" type="ORF">CW362_25050</name>
</gene>
<comment type="caution">
    <text evidence="4">The sequence shown here is derived from an EMBL/GenBank/DDBJ whole genome shotgun (WGS) entry which is preliminary data.</text>
</comment>
<dbReference type="InterPro" id="IPR050267">
    <property type="entry name" value="Anti-sigma-factor_SerPK"/>
</dbReference>